<proteinExistence type="predicted"/>
<dbReference type="WBParaSite" id="EVEC_0000770401-mRNA-1">
    <property type="protein sequence ID" value="EVEC_0000770401-mRNA-1"/>
    <property type="gene ID" value="EVEC_0000770401"/>
</dbReference>
<accession>A0A0N4VB08</accession>
<gene>
    <name evidence="1" type="ORF">EVEC_LOCUS7188</name>
</gene>
<dbReference type="Proteomes" id="UP000274131">
    <property type="component" value="Unassembled WGS sequence"/>
</dbReference>
<sequence length="95" mass="11338">MPGQRKQKEYEKALANYTKLIHSCRGQRMVLHTPTEEFPDFFIFRDWMIYDSELQAFLARAQAYERTTYKAAMLNVYWCDVGEESDECVFDTCLF</sequence>
<dbReference type="AlphaFoldDB" id="A0A0N4VB08"/>
<evidence type="ECO:0000313" key="3">
    <source>
        <dbReference type="WBParaSite" id="EVEC_0000770401-mRNA-1"/>
    </source>
</evidence>
<reference evidence="1 2" key="2">
    <citation type="submission" date="2018-10" db="EMBL/GenBank/DDBJ databases">
        <authorList>
            <consortium name="Pathogen Informatics"/>
        </authorList>
    </citation>
    <scope>NUCLEOTIDE SEQUENCE [LARGE SCALE GENOMIC DNA]</scope>
</reference>
<evidence type="ECO:0000313" key="2">
    <source>
        <dbReference type="Proteomes" id="UP000274131"/>
    </source>
</evidence>
<dbReference type="EMBL" id="UXUI01008814">
    <property type="protein sequence ID" value="VDD92437.1"/>
    <property type="molecule type" value="Genomic_DNA"/>
</dbReference>
<reference evidence="3" key="1">
    <citation type="submission" date="2017-02" db="UniProtKB">
        <authorList>
            <consortium name="WormBaseParasite"/>
        </authorList>
    </citation>
    <scope>IDENTIFICATION</scope>
</reference>
<keyword evidence="2" id="KW-1185">Reference proteome</keyword>
<name>A0A0N4VB08_ENTVE</name>
<protein>
    <submittedName>
        <fullName evidence="3">RGS domain-containing protein</fullName>
    </submittedName>
</protein>
<organism evidence="3">
    <name type="scientific">Enterobius vermicularis</name>
    <name type="common">Human pinworm</name>
    <dbReference type="NCBI Taxonomy" id="51028"/>
    <lineage>
        <taxon>Eukaryota</taxon>
        <taxon>Metazoa</taxon>
        <taxon>Ecdysozoa</taxon>
        <taxon>Nematoda</taxon>
        <taxon>Chromadorea</taxon>
        <taxon>Rhabditida</taxon>
        <taxon>Spirurina</taxon>
        <taxon>Oxyuridomorpha</taxon>
        <taxon>Oxyuroidea</taxon>
        <taxon>Oxyuridae</taxon>
        <taxon>Enterobius</taxon>
    </lineage>
</organism>
<evidence type="ECO:0000313" key="1">
    <source>
        <dbReference type="EMBL" id="VDD92437.1"/>
    </source>
</evidence>